<dbReference type="GO" id="GO:0005737">
    <property type="term" value="C:cytoplasm"/>
    <property type="evidence" value="ECO:0007669"/>
    <property type="project" value="TreeGrafter"/>
</dbReference>
<feature type="active site" description="Nucleophile" evidence="1">
    <location>
        <position position="163"/>
    </location>
</feature>
<feature type="binding site" evidence="2">
    <location>
        <begin position="214"/>
        <end position="217"/>
    </location>
    <ligand>
        <name>substrate</name>
    </ligand>
</feature>
<dbReference type="OrthoDB" id="9780217at2"/>
<evidence type="ECO:0000313" key="6">
    <source>
        <dbReference type="Proteomes" id="UP000319576"/>
    </source>
</evidence>
<keyword evidence="6" id="KW-1185">Reference proteome</keyword>
<dbReference type="InterPro" id="IPR029055">
    <property type="entry name" value="Ntn_hydrolases_N"/>
</dbReference>
<dbReference type="AlphaFoldDB" id="A0A517XX18"/>
<dbReference type="GO" id="GO:0003948">
    <property type="term" value="F:N4-(beta-N-acetylglucosaminyl)-L-asparaginase activity"/>
    <property type="evidence" value="ECO:0007669"/>
    <property type="project" value="UniProtKB-EC"/>
</dbReference>
<feature type="site" description="Cleavage; by autolysis" evidence="3">
    <location>
        <begin position="162"/>
        <end position="163"/>
    </location>
</feature>
<proteinExistence type="predicted"/>
<evidence type="ECO:0000256" key="1">
    <source>
        <dbReference type="PIRSR" id="PIRSR600246-1"/>
    </source>
</evidence>
<name>A0A517XX18_9BACT</name>
<dbReference type="SUPFAM" id="SSF56235">
    <property type="entry name" value="N-terminal nucleophile aminohydrolases (Ntn hydrolases)"/>
    <property type="match status" value="1"/>
</dbReference>
<dbReference type="EC" id="3.5.1.26" evidence="5"/>
<gene>
    <name evidence="5" type="ORF">ETAA1_40310</name>
</gene>
<evidence type="ECO:0000256" key="4">
    <source>
        <dbReference type="SAM" id="MobiDB-lite"/>
    </source>
</evidence>
<dbReference type="EMBL" id="CP036273">
    <property type="protein sequence ID" value="QDU22056.1"/>
    <property type="molecule type" value="Genomic_DNA"/>
</dbReference>
<protein>
    <submittedName>
        <fullName evidence="5">N(4)-(Beta-N-acetylglucosaminyl)-L-asparaginase</fullName>
        <ecNumber evidence="5">3.5.1.26</ecNumber>
    </submittedName>
</protein>
<feature type="binding site" evidence="2">
    <location>
        <begin position="191"/>
        <end position="194"/>
    </location>
    <ligand>
        <name>substrate</name>
    </ligand>
</feature>
<evidence type="ECO:0000313" key="5">
    <source>
        <dbReference type="EMBL" id="QDU22056.1"/>
    </source>
</evidence>
<sequence length="307" mass="32267">MPTIIATWPFGKLAVETGLARLIKGEAALDAALAGAQAVEDDTASRTSVGFGSLPDRIGRLTLDACVMDGRTLSCGAVAGLEHVRHPAAVARRVMEKTPHILLVGEGAKWFALQEGFPLEYPYTVAAMREWEEKHPNRRPAPPPPKKDGPAPPQQVDEGNHDTVTVLAHDQRGNLGGVCTTSGLAYKLPGRVGDSPIIGAGLYVDDQAGAAGATGVGEEIIRIGGSLFVVEQMRSGKSAQEACELACRRVNAAAARRGVHPAQVAFLALDRQGVPGAACTSRADFVYAVGRDGRVEMLRAKEVPPTA</sequence>
<evidence type="ECO:0000256" key="3">
    <source>
        <dbReference type="PIRSR" id="PIRSR600246-3"/>
    </source>
</evidence>
<dbReference type="Pfam" id="PF01112">
    <property type="entry name" value="Asparaginase_2"/>
    <property type="match status" value="1"/>
</dbReference>
<dbReference type="PANTHER" id="PTHR10188">
    <property type="entry name" value="L-ASPARAGINASE"/>
    <property type="match status" value="1"/>
</dbReference>
<reference evidence="5 6" key="1">
    <citation type="submission" date="2019-02" db="EMBL/GenBank/DDBJ databases">
        <title>Deep-cultivation of Planctomycetes and their phenomic and genomic characterization uncovers novel biology.</title>
        <authorList>
            <person name="Wiegand S."/>
            <person name="Jogler M."/>
            <person name="Boedeker C."/>
            <person name="Pinto D."/>
            <person name="Vollmers J."/>
            <person name="Rivas-Marin E."/>
            <person name="Kohn T."/>
            <person name="Peeters S.H."/>
            <person name="Heuer A."/>
            <person name="Rast P."/>
            <person name="Oberbeckmann S."/>
            <person name="Bunk B."/>
            <person name="Jeske O."/>
            <person name="Meyerdierks A."/>
            <person name="Storesund J.E."/>
            <person name="Kallscheuer N."/>
            <person name="Luecker S."/>
            <person name="Lage O.M."/>
            <person name="Pohl T."/>
            <person name="Merkel B.J."/>
            <person name="Hornburger P."/>
            <person name="Mueller R.-W."/>
            <person name="Bruemmer F."/>
            <person name="Labrenz M."/>
            <person name="Spormann A.M."/>
            <person name="Op den Camp H."/>
            <person name="Overmann J."/>
            <person name="Amann R."/>
            <person name="Jetten M.S.M."/>
            <person name="Mascher T."/>
            <person name="Medema M.H."/>
            <person name="Devos D.P."/>
            <person name="Kaster A.-K."/>
            <person name="Ovreas L."/>
            <person name="Rohde M."/>
            <person name="Galperin M.Y."/>
            <person name="Jogler C."/>
        </authorList>
    </citation>
    <scope>NUCLEOTIDE SEQUENCE [LARGE SCALE GENOMIC DNA]</scope>
    <source>
        <strain evidence="5 6">ETA_A1</strain>
    </source>
</reference>
<dbReference type="KEGG" id="uli:ETAA1_40310"/>
<accession>A0A517XX18</accession>
<feature type="region of interest" description="Disordered" evidence="4">
    <location>
        <begin position="132"/>
        <end position="159"/>
    </location>
</feature>
<dbReference type="PANTHER" id="PTHR10188:SF6">
    <property type="entry name" value="N(4)-(BETA-N-ACETYLGLUCOSAMINYL)-L-ASPARAGINASE"/>
    <property type="match status" value="1"/>
</dbReference>
<dbReference type="Gene3D" id="3.60.20.30">
    <property type="entry name" value="(Glycosyl)asparaginase"/>
    <property type="match status" value="1"/>
</dbReference>
<organism evidence="5 6">
    <name type="scientific">Urbifossiella limnaea</name>
    <dbReference type="NCBI Taxonomy" id="2528023"/>
    <lineage>
        <taxon>Bacteria</taxon>
        <taxon>Pseudomonadati</taxon>
        <taxon>Planctomycetota</taxon>
        <taxon>Planctomycetia</taxon>
        <taxon>Gemmatales</taxon>
        <taxon>Gemmataceae</taxon>
        <taxon>Urbifossiella</taxon>
    </lineage>
</organism>
<dbReference type="RefSeq" id="WP_145241463.1">
    <property type="nucleotide sequence ID" value="NZ_CP036273.1"/>
</dbReference>
<dbReference type="Proteomes" id="UP000319576">
    <property type="component" value="Chromosome"/>
</dbReference>
<keyword evidence="5" id="KW-0378">Hydrolase</keyword>
<dbReference type="InterPro" id="IPR000246">
    <property type="entry name" value="Peptidase_T2"/>
</dbReference>
<evidence type="ECO:0000256" key="2">
    <source>
        <dbReference type="PIRSR" id="PIRSR600246-2"/>
    </source>
</evidence>